<evidence type="ECO:0000256" key="2">
    <source>
        <dbReference type="ARBA" id="ARBA00023125"/>
    </source>
</evidence>
<feature type="domain" description="HTH luxR-type" evidence="4">
    <location>
        <begin position="169"/>
        <end position="234"/>
    </location>
</feature>
<proteinExistence type="predicted"/>
<dbReference type="InterPro" id="IPR005143">
    <property type="entry name" value="TF_LuxR_autoind-bd_dom"/>
</dbReference>
<dbReference type="RefSeq" id="WP_019361886.1">
    <property type="nucleotide sequence ID" value="NZ_LT629972.1"/>
</dbReference>
<dbReference type="InterPro" id="IPR036693">
    <property type="entry name" value="TF_LuxR_autoind-bd_dom_sf"/>
</dbReference>
<gene>
    <name evidence="5" type="ORF">SAMN05216581_3569</name>
</gene>
<dbReference type="OrthoDB" id="9774661at2"/>
<dbReference type="Gene3D" id="1.10.10.10">
    <property type="entry name" value="Winged helix-like DNA-binding domain superfamily/Winged helix DNA-binding domain"/>
    <property type="match status" value="1"/>
</dbReference>
<evidence type="ECO:0000259" key="4">
    <source>
        <dbReference type="PROSITE" id="PS50043"/>
    </source>
</evidence>
<protein>
    <submittedName>
        <fullName evidence="5">LuxR family transcriptional regulator</fullName>
    </submittedName>
</protein>
<keyword evidence="2" id="KW-0238">DNA-binding</keyword>
<dbReference type="InterPro" id="IPR000792">
    <property type="entry name" value="Tscrpt_reg_LuxR_C"/>
</dbReference>
<dbReference type="PRINTS" id="PR00038">
    <property type="entry name" value="HTHLUXR"/>
</dbReference>
<dbReference type="GO" id="GO:0003677">
    <property type="term" value="F:DNA binding"/>
    <property type="evidence" value="ECO:0007669"/>
    <property type="project" value="UniProtKB-KW"/>
</dbReference>
<organism evidence="5 6">
    <name type="scientific">Pseudomonas asplenii</name>
    <dbReference type="NCBI Taxonomy" id="53407"/>
    <lineage>
        <taxon>Bacteria</taxon>
        <taxon>Pseudomonadati</taxon>
        <taxon>Pseudomonadota</taxon>
        <taxon>Gammaproteobacteria</taxon>
        <taxon>Pseudomonadales</taxon>
        <taxon>Pseudomonadaceae</taxon>
        <taxon>Pseudomonas</taxon>
    </lineage>
</organism>
<dbReference type="EMBL" id="LT629972">
    <property type="protein sequence ID" value="SEI18172.1"/>
    <property type="molecule type" value="Genomic_DNA"/>
</dbReference>
<dbReference type="InterPro" id="IPR036388">
    <property type="entry name" value="WH-like_DNA-bd_sf"/>
</dbReference>
<dbReference type="Pfam" id="PF00196">
    <property type="entry name" value="GerE"/>
    <property type="match status" value="1"/>
</dbReference>
<dbReference type="SMART" id="SM00421">
    <property type="entry name" value="HTH_LUXR"/>
    <property type="match status" value="1"/>
</dbReference>
<evidence type="ECO:0000313" key="6">
    <source>
        <dbReference type="Proteomes" id="UP000182272"/>
    </source>
</evidence>
<dbReference type="CDD" id="cd06170">
    <property type="entry name" value="LuxR_C_like"/>
    <property type="match status" value="1"/>
</dbReference>
<dbReference type="PANTHER" id="PTHR44688">
    <property type="entry name" value="DNA-BINDING TRANSCRIPTIONAL ACTIVATOR DEVR_DOSR"/>
    <property type="match status" value="1"/>
</dbReference>
<keyword evidence="1" id="KW-0805">Transcription regulation</keyword>
<dbReference type="AlphaFoldDB" id="A0A1H6NPX3"/>
<dbReference type="Proteomes" id="UP000182272">
    <property type="component" value="Chromosome I"/>
</dbReference>
<evidence type="ECO:0000313" key="5">
    <source>
        <dbReference type="EMBL" id="SEI18172.1"/>
    </source>
</evidence>
<dbReference type="Gene3D" id="3.30.450.80">
    <property type="entry name" value="Transcription factor LuxR-like, autoinducer-binding domain"/>
    <property type="match status" value="1"/>
</dbReference>
<dbReference type="SUPFAM" id="SSF75516">
    <property type="entry name" value="Pheromone-binding domain of LuxR-like quorum-sensing transcription factors"/>
    <property type="match status" value="1"/>
</dbReference>
<dbReference type="Pfam" id="PF03472">
    <property type="entry name" value="Autoind_bind"/>
    <property type="match status" value="1"/>
</dbReference>
<dbReference type="PANTHER" id="PTHR44688:SF16">
    <property type="entry name" value="DNA-BINDING TRANSCRIPTIONAL ACTIVATOR DEVR_DOSR"/>
    <property type="match status" value="1"/>
</dbReference>
<evidence type="ECO:0000256" key="3">
    <source>
        <dbReference type="ARBA" id="ARBA00023163"/>
    </source>
</evidence>
<sequence length="237" mass="27479">MSDWREHYLSLFAEAKTEEEFLLLLEKIIRSFEFEQYSLGLRFPLPISSPKFHLSSNYSPAWERAYIDNNYFSIDQTVKHGLTEHRPLCWSADAFTEHLHFWEDAKYYQLVHGWCTPSRAKHDTMGMLSLVRSASPITSLEFNEKETKLLWISHIAHSTMLNFIAPNYIPEIAATLTVREVETLKWSATGKTYTETGLILSIDERTVKFHLVNAMRKLHSSNKVEAAMKAYALGMLQ</sequence>
<evidence type="ECO:0000256" key="1">
    <source>
        <dbReference type="ARBA" id="ARBA00023015"/>
    </source>
</evidence>
<accession>A0A1H6NPX3</accession>
<reference evidence="5 6" key="1">
    <citation type="submission" date="2016-10" db="EMBL/GenBank/DDBJ databases">
        <authorList>
            <person name="de Groot N.N."/>
        </authorList>
    </citation>
    <scope>NUCLEOTIDE SEQUENCE [LARGE SCALE GENOMIC DNA]</scope>
    <source>
        <strain evidence="5 6">LMG 2158</strain>
    </source>
</reference>
<dbReference type="PROSITE" id="PS50043">
    <property type="entry name" value="HTH_LUXR_2"/>
    <property type="match status" value="1"/>
</dbReference>
<keyword evidence="3" id="KW-0804">Transcription</keyword>
<dbReference type="SUPFAM" id="SSF46894">
    <property type="entry name" value="C-terminal effector domain of the bipartite response regulators"/>
    <property type="match status" value="1"/>
</dbReference>
<dbReference type="GO" id="GO:0006355">
    <property type="term" value="P:regulation of DNA-templated transcription"/>
    <property type="evidence" value="ECO:0007669"/>
    <property type="project" value="InterPro"/>
</dbReference>
<name>A0A1H6NPX3_9PSED</name>
<dbReference type="InterPro" id="IPR016032">
    <property type="entry name" value="Sig_transdc_resp-reg_C-effctor"/>
</dbReference>